<organism evidence="1">
    <name type="scientific">uncultured Rubrobacteraceae bacterium</name>
    <dbReference type="NCBI Taxonomy" id="349277"/>
    <lineage>
        <taxon>Bacteria</taxon>
        <taxon>Bacillati</taxon>
        <taxon>Actinomycetota</taxon>
        <taxon>Rubrobacteria</taxon>
        <taxon>Rubrobacterales</taxon>
        <taxon>Rubrobacteraceae</taxon>
        <taxon>environmental samples</taxon>
    </lineage>
</organism>
<sequence length="68" mass="7733">GLSVAEGEIDRASFPIANYDEQNVAEISKHIDALTAAQIREVREYEKRNKNRETLIDQFDRKLKAVSA</sequence>
<reference evidence="1" key="1">
    <citation type="submission" date="2020-02" db="EMBL/GenBank/DDBJ databases">
        <authorList>
            <person name="Meier V. D."/>
        </authorList>
    </citation>
    <scope>NUCLEOTIDE SEQUENCE</scope>
    <source>
        <strain evidence="1">AVDCRST_MAG01</strain>
    </source>
</reference>
<name>A0A6J4QTL8_9ACTN</name>
<protein>
    <submittedName>
        <fullName evidence="1">Uncharacterized protein</fullName>
    </submittedName>
</protein>
<dbReference type="EMBL" id="CADCUW010000664">
    <property type="protein sequence ID" value="CAA9454973.1"/>
    <property type="molecule type" value="Genomic_DNA"/>
</dbReference>
<dbReference type="AlphaFoldDB" id="A0A6J4QTL8"/>
<accession>A0A6J4QTL8</accession>
<gene>
    <name evidence="1" type="ORF">AVDCRST_MAG01-01-5068</name>
</gene>
<evidence type="ECO:0000313" key="1">
    <source>
        <dbReference type="EMBL" id="CAA9454973.1"/>
    </source>
</evidence>
<proteinExistence type="predicted"/>
<feature type="non-terminal residue" evidence="1">
    <location>
        <position position="1"/>
    </location>
</feature>